<dbReference type="EMBL" id="JAMPKX010000004">
    <property type="protein sequence ID" value="MEP0947615.1"/>
    <property type="molecule type" value="Genomic_DNA"/>
</dbReference>
<feature type="region of interest" description="Disordered" evidence="1">
    <location>
        <begin position="397"/>
        <end position="440"/>
    </location>
</feature>
<dbReference type="CDD" id="cd16383">
    <property type="entry name" value="GUN4"/>
    <property type="match status" value="1"/>
</dbReference>
<name>A0ABV0K531_9CYAN</name>
<dbReference type="SMART" id="SM00255">
    <property type="entry name" value="TIR"/>
    <property type="match status" value="1"/>
</dbReference>
<reference evidence="3 4" key="1">
    <citation type="submission" date="2022-04" db="EMBL/GenBank/DDBJ databases">
        <title>Positive selection, recombination, and allopatry shape intraspecific diversity of widespread and dominant cyanobacteria.</title>
        <authorList>
            <person name="Wei J."/>
            <person name="Shu W."/>
            <person name="Hu C."/>
        </authorList>
    </citation>
    <scope>NUCLEOTIDE SEQUENCE [LARGE SCALE GENOMIC DNA]</scope>
    <source>
        <strain evidence="3 4">DQ-A4</strain>
    </source>
</reference>
<gene>
    <name evidence="3" type="ORF">NC992_12095</name>
</gene>
<accession>A0ABV0K531</accession>
<evidence type="ECO:0000256" key="1">
    <source>
        <dbReference type="SAM" id="MobiDB-lite"/>
    </source>
</evidence>
<evidence type="ECO:0000313" key="4">
    <source>
        <dbReference type="Proteomes" id="UP001482513"/>
    </source>
</evidence>
<dbReference type="InterPro" id="IPR000157">
    <property type="entry name" value="TIR_dom"/>
</dbReference>
<dbReference type="PANTHER" id="PTHR34800">
    <property type="entry name" value="TETRAPYRROLE-BINDING PROTEIN, CHLOROPLASTIC"/>
    <property type="match status" value="1"/>
</dbReference>
<dbReference type="PROSITE" id="PS50104">
    <property type="entry name" value="TIR"/>
    <property type="match status" value="1"/>
</dbReference>
<comment type="caution">
    <text evidence="3">The sequence shown here is derived from an EMBL/GenBank/DDBJ whole genome shotgun (WGS) entry which is preliminary data.</text>
</comment>
<dbReference type="Gene3D" id="3.40.50.10140">
    <property type="entry name" value="Toll/interleukin-1 receptor homology (TIR) domain"/>
    <property type="match status" value="1"/>
</dbReference>
<dbReference type="InterPro" id="IPR037215">
    <property type="entry name" value="GUN4-like_sf"/>
</dbReference>
<dbReference type="Gene3D" id="1.10.10.1770">
    <property type="entry name" value="Gun4-like"/>
    <property type="match status" value="1"/>
</dbReference>
<dbReference type="RefSeq" id="WP_199325834.1">
    <property type="nucleotide sequence ID" value="NZ_JAMPKX010000004.1"/>
</dbReference>
<dbReference type="SUPFAM" id="SSF52200">
    <property type="entry name" value="Toll/Interleukin receptor TIR domain"/>
    <property type="match status" value="1"/>
</dbReference>
<dbReference type="Gene3D" id="1.25.40.620">
    <property type="match status" value="1"/>
</dbReference>
<evidence type="ECO:0000259" key="2">
    <source>
        <dbReference type="PROSITE" id="PS50104"/>
    </source>
</evidence>
<dbReference type="SUPFAM" id="SSF140869">
    <property type="entry name" value="GUN4-like"/>
    <property type="match status" value="1"/>
</dbReference>
<feature type="compositionally biased region" description="Basic and acidic residues" evidence="1">
    <location>
        <begin position="397"/>
        <end position="425"/>
    </location>
</feature>
<protein>
    <submittedName>
        <fullName evidence="3">GUN4 domain-containing protein</fullName>
    </submittedName>
</protein>
<keyword evidence="4" id="KW-1185">Reference proteome</keyword>
<dbReference type="InterPro" id="IPR035897">
    <property type="entry name" value="Toll_tir_struct_dom_sf"/>
</dbReference>
<proteinExistence type="predicted"/>
<sequence>MSIDAVTVFFSYSHKDEALRDELANHLEILKWNGDISAWHDRQILPGDEWDREIKGSLNSAQVILLLISSDFIASRYCRDIEITRAMERHESGEACVIPVILRKCMWSFAPFGKLQALPKNAVPVTDSAIWPTKDDAFTNIAEGIRKAANDIRQQLIAARQAKVDQYETTYQQAIQQGYPLGEGAQSKLNRLQVALGLSEADIAPIVTRLAAQYGEARQKLERYRHEVRLCLQEDGGEISPFSRSILNGFRVNFELTSEEAKAVEQEELAPYRARVEAVEQYSKVFADALAHENPPSEAMRQQMQRFQSTLGLSDDDVQAIEAPLLQAAASRKLEQEQADYANNLHRYEQEFIKAVETRYPLSQRVLELLQILQQQLGLSDADIAPIEEPIREAAEARHQQQLRTQEEAEQGRSNIEDDFIKSEEGINNPKPLPPEVSRKDLHDCDPTKILFLKNVRDPNGGWAYDINRIRDISGLVENRVFELFWLQTSKGAKTASKGELMLLNQHAKITHVVEILDDDVRENEAGYFRWVRVVWMPEAEKDWSQLPHQRDIIGFEPPTMGGGTAYSFANLSKFQETWNSLEAFQQHVFQVLTGAEPPMLDEVDESLSSERFGANYYAKLRDLLAAKDWQAADKETLDCLLQVMDRQQKGWLQREDITNFPCLDLRNIDHLWVKYSNGKFGFSVQQEVWQSCGSPTTSFINKEWDKFGVAVGWRTKGFLSIGGDWLLYSQLTFGLSAPKGHLPGVFLAEQGGLMMRGGRTSSRESLWAVGVGSRVSSLGSRLADCSR</sequence>
<dbReference type="PANTHER" id="PTHR34800:SF1">
    <property type="entry name" value="TETRAPYRROLE-BINDING PROTEIN, CHLOROPLASTIC"/>
    <property type="match status" value="1"/>
</dbReference>
<dbReference type="Proteomes" id="UP001482513">
    <property type="component" value="Unassembled WGS sequence"/>
</dbReference>
<evidence type="ECO:0000313" key="3">
    <source>
        <dbReference type="EMBL" id="MEP0947615.1"/>
    </source>
</evidence>
<dbReference type="Pfam" id="PF13676">
    <property type="entry name" value="TIR_2"/>
    <property type="match status" value="1"/>
</dbReference>
<feature type="domain" description="TIR" evidence="2">
    <location>
        <begin position="4"/>
        <end position="149"/>
    </location>
</feature>
<dbReference type="InterPro" id="IPR008629">
    <property type="entry name" value="GUN4-like"/>
</dbReference>
<dbReference type="Pfam" id="PF05419">
    <property type="entry name" value="GUN4"/>
    <property type="match status" value="1"/>
</dbReference>
<organism evidence="3 4">
    <name type="scientific">Leptolyngbya subtilissima DQ-A4</name>
    <dbReference type="NCBI Taxonomy" id="2933933"/>
    <lineage>
        <taxon>Bacteria</taxon>
        <taxon>Bacillati</taxon>
        <taxon>Cyanobacteriota</taxon>
        <taxon>Cyanophyceae</taxon>
        <taxon>Leptolyngbyales</taxon>
        <taxon>Leptolyngbyaceae</taxon>
        <taxon>Leptolyngbya group</taxon>
        <taxon>Leptolyngbya</taxon>
    </lineage>
</organism>